<evidence type="ECO:0000313" key="3">
    <source>
        <dbReference type="Proteomes" id="UP001215598"/>
    </source>
</evidence>
<dbReference type="AlphaFoldDB" id="A0AAD7GZP0"/>
<feature type="region of interest" description="Disordered" evidence="1">
    <location>
        <begin position="186"/>
        <end position="213"/>
    </location>
</feature>
<evidence type="ECO:0000256" key="1">
    <source>
        <dbReference type="SAM" id="MobiDB-lite"/>
    </source>
</evidence>
<name>A0AAD7GZP0_9AGAR</name>
<dbReference type="EMBL" id="JARKIB010000429">
    <property type="protein sequence ID" value="KAJ7708630.1"/>
    <property type="molecule type" value="Genomic_DNA"/>
</dbReference>
<dbReference type="Proteomes" id="UP001215598">
    <property type="component" value="Unassembled WGS sequence"/>
</dbReference>
<protein>
    <submittedName>
        <fullName evidence="2">Uncharacterized protein</fullName>
    </submittedName>
</protein>
<sequence length="499" mass="56405">MNSEPQVEDMSLALQLNPQAVTDEERNWIAAEIRPWDDYNDLEDFSVPWLLFANIFYTRHGLRLRGTDYYRDVQEKTSPLQQAASDAFRPRDDEDFVHRVTWEDSATVGDRTGDRFVQLLFQGPETGPQWLLWGCIKVSVTVQIVPGAAGEFGVVTSMFKPAIPPSSTPYWGLKIAPAELYRGRGKPRKAKAAGVKKRTRRSRVKGHPAPKLKGQALVRRDSDSRVMLAEPRQSGVITTKRQVSDLLRSVSREEECVGFADLCAGILSATNAQIPTVNLALDRHLRDVIIKVVMKDVELVVLKRLSSEPLRSDPRNHTIPVLDFVPWDGFHFSVQARWTSVRRTSFGIMLRLVTRHSKFDFCMAYIDFDAAVIFPADNLRVASTGARPPDPFNAPEQVLALAHLELDPYDVCAADVCMLGNVLRVELNEAQKVDQPYRKLLREMTCVKPEERPTASVTLQAVIKMLSDLPTGHQIEPRSDAYFNFFKAAFEQVERDKML</sequence>
<accession>A0AAD7GZP0</accession>
<gene>
    <name evidence="2" type="ORF">B0H16DRAFT_1822493</name>
</gene>
<proteinExistence type="predicted"/>
<comment type="caution">
    <text evidence="2">The sequence shown here is derived from an EMBL/GenBank/DDBJ whole genome shotgun (WGS) entry which is preliminary data.</text>
</comment>
<feature type="compositionally biased region" description="Basic residues" evidence="1">
    <location>
        <begin position="186"/>
        <end position="210"/>
    </location>
</feature>
<evidence type="ECO:0000313" key="2">
    <source>
        <dbReference type="EMBL" id="KAJ7708630.1"/>
    </source>
</evidence>
<reference evidence="2" key="1">
    <citation type="submission" date="2023-03" db="EMBL/GenBank/DDBJ databases">
        <title>Massive genome expansion in bonnet fungi (Mycena s.s.) driven by repeated elements and novel gene families across ecological guilds.</title>
        <authorList>
            <consortium name="Lawrence Berkeley National Laboratory"/>
            <person name="Harder C.B."/>
            <person name="Miyauchi S."/>
            <person name="Viragh M."/>
            <person name="Kuo A."/>
            <person name="Thoen E."/>
            <person name="Andreopoulos B."/>
            <person name="Lu D."/>
            <person name="Skrede I."/>
            <person name="Drula E."/>
            <person name="Henrissat B."/>
            <person name="Morin E."/>
            <person name="Kohler A."/>
            <person name="Barry K."/>
            <person name="LaButti K."/>
            <person name="Morin E."/>
            <person name="Salamov A."/>
            <person name="Lipzen A."/>
            <person name="Mereny Z."/>
            <person name="Hegedus B."/>
            <person name="Baldrian P."/>
            <person name="Stursova M."/>
            <person name="Weitz H."/>
            <person name="Taylor A."/>
            <person name="Grigoriev I.V."/>
            <person name="Nagy L.G."/>
            <person name="Martin F."/>
            <person name="Kauserud H."/>
        </authorList>
    </citation>
    <scope>NUCLEOTIDE SEQUENCE</scope>
    <source>
        <strain evidence="2">CBHHK182m</strain>
    </source>
</reference>
<keyword evidence="3" id="KW-1185">Reference proteome</keyword>
<organism evidence="2 3">
    <name type="scientific">Mycena metata</name>
    <dbReference type="NCBI Taxonomy" id="1033252"/>
    <lineage>
        <taxon>Eukaryota</taxon>
        <taxon>Fungi</taxon>
        <taxon>Dikarya</taxon>
        <taxon>Basidiomycota</taxon>
        <taxon>Agaricomycotina</taxon>
        <taxon>Agaricomycetes</taxon>
        <taxon>Agaricomycetidae</taxon>
        <taxon>Agaricales</taxon>
        <taxon>Marasmiineae</taxon>
        <taxon>Mycenaceae</taxon>
        <taxon>Mycena</taxon>
    </lineage>
</organism>